<keyword evidence="2 3" id="KW-0378">Hydrolase</keyword>
<dbReference type="Pfam" id="PF03975">
    <property type="entry name" value="CheD"/>
    <property type="match status" value="1"/>
</dbReference>
<evidence type="ECO:0000256" key="3">
    <source>
        <dbReference type="HAMAP-Rule" id="MF_01440"/>
    </source>
</evidence>
<dbReference type="InterPro" id="IPR005659">
    <property type="entry name" value="Chemorcpt_Glu_NH3ase_CheD"/>
</dbReference>
<dbReference type="EC" id="3.5.1.44" evidence="3"/>
<proteinExistence type="inferred from homology"/>
<gene>
    <name evidence="3" type="primary">cheD</name>
    <name evidence="4" type="ORF">COA96_10635</name>
</gene>
<organism evidence="4 5">
    <name type="scientific">SAR86 cluster bacterium</name>
    <dbReference type="NCBI Taxonomy" id="2030880"/>
    <lineage>
        <taxon>Bacteria</taxon>
        <taxon>Pseudomonadati</taxon>
        <taxon>Pseudomonadota</taxon>
        <taxon>Gammaproteobacteria</taxon>
        <taxon>SAR86 cluster</taxon>
    </lineage>
</organism>
<evidence type="ECO:0000313" key="4">
    <source>
        <dbReference type="EMBL" id="PCJ23967.1"/>
    </source>
</evidence>
<accession>A0A2A5AXE1</accession>
<dbReference type="GO" id="GO:0050568">
    <property type="term" value="F:protein-glutamine glutaminase activity"/>
    <property type="evidence" value="ECO:0007669"/>
    <property type="project" value="UniProtKB-UniRule"/>
</dbReference>
<dbReference type="SUPFAM" id="SSF64438">
    <property type="entry name" value="CNF1/YfiH-like putative cysteine hydrolases"/>
    <property type="match status" value="1"/>
</dbReference>
<name>A0A2A5AXE1_9GAMM</name>
<dbReference type="NCBIfam" id="NF010013">
    <property type="entry name" value="PRK13487.1"/>
    <property type="match status" value="1"/>
</dbReference>
<dbReference type="Proteomes" id="UP000218327">
    <property type="component" value="Unassembled WGS sequence"/>
</dbReference>
<comment type="similarity">
    <text evidence="3">Belongs to the CheD family.</text>
</comment>
<dbReference type="PANTHER" id="PTHR35147">
    <property type="entry name" value="CHEMORECEPTOR GLUTAMINE DEAMIDASE CHED-RELATED"/>
    <property type="match status" value="1"/>
</dbReference>
<protein>
    <recommendedName>
        <fullName evidence="3">Probable chemoreceptor glutamine deamidase CheD</fullName>
        <ecNumber evidence="3">3.5.1.44</ecNumber>
    </recommendedName>
</protein>
<dbReference type="InterPro" id="IPR038592">
    <property type="entry name" value="CheD-like_sf"/>
</dbReference>
<comment type="function">
    <text evidence="3">Probably deamidates glutamine residues to glutamate on methyl-accepting chemotaxis receptors (MCPs), playing an important role in chemotaxis.</text>
</comment>
<dbReference type="GO" id="GO:0006935">
    <property type="term" value="P:chemotaxis"/>
    <property type="evidence" value="ECO:0007669"/>
    <property type="project" value="UniProtKB-UniRule"/>
</dbReference>
<dbReference type="PANTHER" id="PTHR35147:SF2">
    <property type="entry name" value="CHEMORECEPTOR GLUTAMINE DEAMIDASE CHED-RELATED"/>
    <property type="match status" value="1"/>
</dbReference>
<comment type="caution">
    <text evidence="4">The sequence shown here is derived from an EMBL/GenBank/DDBJ whole genome shotgun (WGS) entry which is preliminary data.</text>
</comment>
<evidence type="ECO:0000256" key="2">
    <source>
        <dbReference type="ARBA" id="ARBA00022801"/>
    </source>
</evidence>
<evidence type="ECO:0000313" key="5">
    <source>
        <dbReference type="Proteomes" id="UP000218327"/>
    </source>
</evidence>
<dbReference type="HAMAP" id="MF_01440">
    <property type="entry name" value="CheD"/>
    <property type="match status" value="1"/>
</dbReference>
<dbReference type="InterPro" id="IPR011324">
    <property type="entry name" value="Cytotoxic_necrot_fac-like_cat"/>
</dbReference>
<comment type="catalytic activity">
    <reaction evidence="3">
        <text>L-glutaminyl-[protein] + H2O = L-glutamyl-[protein] + NH4(+)</text>
        <dbReference type="Rhea" id="RHEA:16441"/>
        <dbReference type="Rhea" id="RHEA-COMP:10207"/>
        <dbReference type="Rhea" id="RHEA-COMP:10208"/>
        <dbReference type="ChEBI" id="CHEBI:15377"/>
        <dbReference type="ChEBI" id="CHEBI:28938"/>
        <dbReference type="ChEBI" id="CHEBI:29973"/>
        <dbReference type="ChEBI" id="CHEBI:30011"/>
        <dbReference type="EC" id="3.5.1.44"/>
    </reaction>
</comment>
<keyword evidence="1 3" id="KW-0145">Chemotaxis</keyword>
<dbReference type="Gene3D" id="3.30.1330.200">
    <property type="match status" value="1"/>
</dbReference>
<dbReference type="CDD" id="cd16352">
    <property type="entry name" value="CheD"/>
    <property type="match status" value="1"/>
</dbReference>
<dbReference type="EMBL" id="NVVJ01000032">
    <property type="protein sequence ID" value="PCJ23967.1"/>
    <property type="molecule type" value="Genomic_DNA"/>
</dbReference>
<evidence type="ECO:0000256" key="1">
    <source>
        <dbReference type="ARBA" id="ARBA00022500"/>
    </source>
</evidence>
<reference evidence="5" key="1">
    <citation type="submission" date="2017-08" db="EMBL/GenBank/DDBJ databases">
        <title>A dynamic microbial community with high functional redundancy inhabits the cold, oxic subseafloor aquifer.</title>
        <authorList>
            <person name="Tully B.J."/>
            <person name="Wheat C.G."/>
            <person name="Glazer B.T."/>
            <person name="Huber J.A."/>
        </authorList>
    </citation>
    <scope>NUCLEOTIDE SEQUENCE [LARGE SCALE GENOMIC DNA]</scope>
</reference>
<sequence length="202" mass="22544">MPLSLPGFCKVKRYWDTVHEIYLARILPGEYYVTIANELIATMLGSCVSACIRDTQTGVGGMNHFMLPSTDKCASDPGECKKKLSRYGSAAMEHMINDILLHGGRRENLEVKLFGGGRVLQSTTDVGENNIEFVRNYLRDTGLTVTSEDLGGTYPRKILYFPASGRVLMRKMPISNRNKHVQREDVYRQSLAGATSGEIDFN</sequence>
<dbReference type="AlphaFoldDB" id="A0A2A5AXE1"/>